<proteinExistence type="predicted"/>
<protein>
    <submittedName>
        <fullName evidence="2">Uncharacterized protein</fullName>
    </submittedName>
</protein>
<keyword evidence="1" id="KW-1133">Transmembrane helix</keyword>
<accession>A0A6C0AHR5</accession>
<feature type="transmembrane region" description="Helical" evidence="1">
    <location>
        <begin position="6"/>
        <end position="23"/>
    </location>
</feature>
<evidence type="ECO:0000313" key="2">
    <source>
        <dbReference type="EMBL" id="QHS79319.1"/>
    </source>
</evidence>
<keyword evidence="1" id="KW-0812">Transmembrane</keyword>
<dbReference type="AlphaFoldDB" id="A0A6C0AHR5"/>
<organism evidence="2">
    <name type="scientific">viral metagenome</name>
    <dbReference type="NCBI Taxonomy" id="1070528"/>
    <lineage>
        <taxon>unclassified sequences</taxon>
        <taxon>metagenomes</taxon>
        <taxon>organismal metagenomes</taxon>
    </lineage>
</organism>
<name>A0A6C0AHR5_9ZZZZ</name>
<dbReference type="EMBL" id="MN740629">
    <property type="protein sequence ID" value="QHS79319.1"/>
    <property type="molecule type" value="Genomic_DNA"/>
</dbReference>
<sequence length="70" mass="8062">MKFIYLIAFICSFLVGAVFLYLSPMEYKTIVVYPTPSNLKQIQYKDNADNCFQFSAKLVDCKNAKKIPVQ</sequence>
<keyword evidence="1" id="KW-0472">Membrane</keyword>
<evidence type="ECO:0000256" key="1">
    <source>
        <dbReference type="SAM" id="Phobius"/>
    </source>
</evidence>
<reference evidence="2" key="1">
    <citation type="journal article" date="2020" name="Nature">
        <title>Giant virus diversity and host interactions through global metagenomics.</title>
        <authorList>
            <person name="Schulz F."/>
            <person name="Roux S."/>
            <person name="Paez-Espino D."/>
            <person name="Jungbluth S."/>
            <person name="Walsh D.A."/>
            <person name="Denef V.J."/>
            <person name="McMahon K.D."/>
            <person name="Konstantinidis K.T."/>
            <person name="Eloe-Fadrosh E.A."/>
            <person name="Kyrpides N.C."/>
            <person name="Woyke T."/>
        </authorList>
    </citation>
    <scope>NUCLEOTIDE SEQUENCE</scope>
    <source>
        <strain evidence="2">GVMAG-S-1035118-87</strain>
    </source>
</reference>